<dbReference type="InterPro" id="IPR037143">
    <property type="entry name" value="4-PPantetheinyl_Trfase_dom_sf"/>
</dbReference>
<dbReference type="Proteomes" id="UP000564806">
    <property type="component" value="Unassembled WGS sequence"/>
</dbReference>
<organism evidence="4 5">
    <name type="scientific">Paenibacillus agri</name>
    <dbReference type="NCBI Taxonomy" id="2744309"/>
    <lineage>
        <taxon>Bacteria</taxon>
        <taxon>Bacillati</taxon>
        <taxon>Bacillota</taxon>
        <taxon>Bacilli</taxon>
        <taxon>Bacillales</taxon>
        <taxon>Paenibacillaceae</taxon>
        <taxon>Paenibacillus</taxon>
    </lineage>
</organism>
<dbReference type="Gene3D" id="3.90.470.20">
    <property type="entry name" value="4'-phosphopantetheinyl transferase domain"/>
    <property type="match status" value="2"/>
</dbReference>
<gene>
    <name evidence="4" type="ORF">HPT30_09505</name>
</gene>
<dbReference type="GO" id="GO:0008897">
    <property type="term" value="F:holo-[acyl-carrier-protein] synthase activity"/>
    <property type="evidence" value="ECO:0007669"/>
    <property type="project" value="InterPro"/>
</dbReference>
<protein>
    <submittedName>
        <fullName evidence="4">4'-phosphopantetheinyl transferase superfamily protein</fullName>
    </submittedName>
</protein>
<dbReference type="SUPFAM" id="SSF56214">
    <property type="entry name" value="4'-phosphopantetheinyl transferase"/>
    <property type="match status" value="2"/>
</dbReference>
<dbReference type="EMBL" id="JABWCS010000202">
    <property type="protein sequence ID" value="NUU60578.1"/>
    <property type="molecule type" value="Genomic_DNA"/>
</dbReference>
<dbReference type="InterPro" id="IPR050559">
    <property type="entry name" value="P-Pant_transferase_sf"/>
</dbReference>
<dbReference type="GO" id="GO:0005829">
    <property type="term" value="C:cytosol"/>
    <property type="evidence" value="ECO:0007669"/>
    <property type="project" value="TreeGrafter"/>
</dbReference>
<dbReference type="PANTHER" id="PTHR12215">
    <property type="entry name" value="PHOSPHOPANTETHEINE TRANSFERASE"/>
    <property type="match status" value="1"/>
</dbReference>
<dbReference type="PANTHER" id="PTHR12215:SF10">
    <property type="entry name" value="L-AMINOADIPATE-SEMIALDEHYDE DEHYDROGENASE-PHOSPHOPANTETHEINYL TRANSFERASE"/>
    <property type="match status" value="1"/>
</dbReference>
<dbReference type="RefSeq" id="WP_175371159.1">
    <property type="nucleotide sequence ID" value="NZ_JABWCS010000202.1"/>
</dbReference>
<evidence type="ECO:0000256" key="1">
    <source>
        <dbReference type="ARBA" id="ARBA00010990"/>
    </source>
</evidence>
<evidence type="ECO:0000256" key="2">
    <source>
        <dbReference type="ARBA" id="ARBA00022679"/>
    </source>
</evidence>
<evidence type="ECO:0000313" key="5">
    <source>
        <dbReference type="Proteomes" id="UP000564806"/>
    </source>
</evidence>
<feature type="domain" description="4'-phosphopantetheinyl transferase" evidence="3">
    <location>
        <begin position="126"/>
        <end position="233"/>
    </location>
</feature>
<dbReference type="AlphaFoldDB" id="A0A850EI65"/>
<keyword evidence="2 4" id="KW-0808">Transferase</keyword>
<evidence type="ECO:0000313" key="4">
    <source>
        <dbReference type="EMBL" id="NUU60578.1"/>
    </source>
</evidence>
<comment type="caution">
    <text evidence="4">The sequence shown here is derived from an EMBL/GenBank/DDBJ whole genome shotgun (WGS) entry which is preliminary data.</text>
</comment>
<dbReference type="GO" id="GO:0019878">
    <property type="term" value="P:lysine biosynthetic process via aminoadipic acid"/>
    <property type="evidence" value="ECO:0007669"/>
    <property type="project" value="TreeGrafter"/>
</dbReference>
<accession>A0A850EI65</accession>
<dbReference type="Pfam" id="PF01648">
    <property type="entry name" value="ACPS"/>
    <property type="match status" value="1"/>
</dbReference>
<proteinExistence type="inferred from homology"/>
<keyword evidence="5" id="KW-1185">Reference proteome</keyword>
<reference evidence="4" key="1">
    <citation type="submission" date="2020-06" db="EMBL/GenBank/DDBJ databases">
        <title>Paenibacillus sp. nov., isolated from soil.</title>
        <authorList>
            <person name="Seo Y.L."/>
        </authorList>
    </citation>
    <scope>NUCLEOTIDE SEQUENCE [LARGE SCALE GENOMIC DNA]</scope>
    <source>
        <strain evidence="4">JW14</strain>
    </source>
</reference>
<dbReference type="GO" id="GO:0000287">
    <property type="term" value="F:magnesium ion binding"/>
    <property type="evidence" value="ECO:0007669"/>
    <property type="project" value="InterPro"/>
</dbReference>
<evidence type="ECO:0000259" key="3">
    <source>
        <dbReference type="Pfam" id="PF01648"/>
    </source>
</evidence>
<comment type="similarity">
    <text evidence="1">Belongs to the P-Pant transferase superfamily. Gsp/Sfp/HetI/AcpT family.</text>
</comment>
<name>A0A850EI65_9BACL</name>
<sequence length="249" mass="28655">MKVIRASFAQKAIIDRLRIIKLGRELTTLSPVELNLHLTTPELELFNRLSKNPRRQRQFYYGRLLCKELLISTQSTVQKMNEINIINEEELPFKGRPILEGSANASISISHEDELVVGAISMDSFIGVDYCKIRQLPVMNAVFSKYELKVLNDAYDPAEREFTSCLMWSIKEAVLKAFGVGFHYGFQAIEILMTPDELDIVLNDDRLIEMYDSNMLKIDISYFTYEDYVISTCRLMKKEQIGDNAKSFA</sequence>
<dbReference type="InterPro" id="IPR008278">
    <property type="entry name" value="4-PPantetheinyl_Trfase_dom"/>
</dbReference>